<dbReference type="EMBL" id="JAEKJZ010000009">
    <property type="protein sequence ID" value="MBN9674014.1"/>
    <property type="molecule type" value="Genomic_DNA"/>
</dbReference>
<evidence type="ECO:0000313" key="2">
    <source>
        <dbReference type="EMBL" id="MBN9674014.1"/>
    </source>
</evidence>
<proteinExistence type="predicted"/>
<sequence>MTFVRRLFSIPVIGLWLALTMSPLASAETMDFKLNGTDEVRGAGRSEKGASLPFKWNADLKLGLLGGEPVVSLRFRFDASGGTVTLPVLEAGIRDEKYQTMSFAVLPQGLRDKVRLTEVKLRISFFSEVGIVDLVADVGATGAPGQWSFNVPGSPDWDHLFLKEGSRSMWLSAGVAKAAWAKGLTVSSVRVEAADLNLYLLHSAYMKDYGRERYRAMGPAYSRLRDAIERSYDIEVGNVSGAWSGAYLSKTDLGSAADWSRRNGELDALLKKLSSLPDGFRDGSNHGPYLQAVKEVAILQKSLDAAVASFKADGRDPNSFEKGREPKFDRERPALSENAMYVQCFRICEGDGLIFAVTENGLNKEPVLRLKGDEKLRHKSVIVDSRDFPCATIVSGGTVDGVTMARHVSGAPIDFSMIECKKGYRLRLLPDNPQFFRYKPKYNEFDTRVTSHYRHEGYGKFENYARSGGYYTVLLLNEAGHSIAEFLFREGFRFKKKKD</sequence>
<name>A0A939EJ78_9HYPH</name>
<dbReference type="RefSeq" id="WP_207144313.1">
    <property type="nucleotide sequence ID" value="NZ_JAEKJZ010000009.1"/>
</dbReference>
<keyword evidence="1" id="KW-0732">Signal</keyword>
<feature type="chain" id="PRO_5036690886" evidence="1">
    <location>
        <begin position="28"/>
        <end position="499"/>
    </location>
</feature>
<organism evidence="2 3">
    <name type="scientific">Roseibium aggregatum</name>
    <dbReference type="NCBI Taxonomy" id="187304"/>
    <lineage>
        <taxon>Bacteria</taxon>
        <taxon>Pseudomonadati</taxon>
        <taxon>Pseudomonadota</taxon>
        <taxon>Alphaproteobacteria</taxon>
        <taxon>Hyphomicrobiales</taxon>
        <taxon>Stappiaceae</taxon>
        <taxon>Roseibium</taxon>
    </lineage>
</organism>
<protein>
    <submittedName>
        <fullName evidence="2">Uncharacterized protein</fullName>
    </submittedName>
</protein>
<evidence type="ECO:0000256" key="1">
    <source>
        <dbReference type="SAM" id="SignalP"/>
    </source>
</evidence>
<dbReference type="AlphaFoldDB" id="A0A939EJ78"/>
<accession>A0A939EJ78</accession>
<evidence type="ECO:0000313" key="3">
    <source>
        <dbReference type="Proteomes" id="UP000664096"/>
    </source>
</evidence>
<comment type="caution">
    <text evidence="2">The sequence shown here is derived from an EMBL/GenBank/DDBJ whole genome shotgun (WGS) entry which is preliminary data.</text>
</comment>
<reference evidence="2" key="1">
    <citation type="submission" date="2020-12" db="EMBL/GenBank/DDBJ databases">
        <title>Oil enriched cultivation method for isolating marine PHA-producing bacteria.</title>
        <authorList>
            <person name="Zheng W."/>
            <person name="Yu S."/>
            <person name="Huang Y."/>
        </authorList>
    </citation>
    <scope>NUCLEOTIDE SEQUENCE</scope>
    <source>
        <strain evidence="2">SY-2-12</strain>
    </source>
</reference>
<feature type="signal peptide" evidence="1">
    <location>
        <begin position="1"/>
        <end position="27"/>
    </location>
</feature>
<gene>
    <name evidence="2" type="ORF">JF539_26895</name>
</gene>
<dbReference type="Proteomes" id="UP000664096">
    <property type="component" value="Unassembled WGS sequence"/>
</dbReference>